<feature type="signal peptide" evidence="2">
    <location>
        <begin position="1"/>
        <end position="28"/>
    </location>
</feature>
<comment type="caution">
    <text evidence="4">The sequence shown here is derived from an EMBL/GenBank/DDBJ whole genome shotgun (WGS) entry which is preliminary data.</text>
</comment>
<dbReference type="InterPro" id="IPR036938">
    <property type="entry name" value="PAP2/HPO_sf"/>
</dbReference>
<organism evidence="4 5">
    <name type="scientific">Pedobacter cryoconitis</name>
    <dbReference type="NCBI Taxonomy" id="188932"/>
    <lineage>
        <taxon>Bacteria</taxon>
        <taxon>Pseudomonadati</taxon>
        <taxon>Bacteroidota</taxon>
        <taxon>Sphingobacteriia</taxon>
        <taxon>Sphingobacteriales</taxon>
        <taxon>Sphingobacteriaceae</taxon>
        <taxon>Pedobacter</taxon>
    </lineage>
</organism>
<dbReference type="Proteomes" id="UP000249754">
    <property type="component" value="Unassembled WGS sequence"/>
</dbReference>
<reference evidence="4 5" key="1">
    <citation type="submission" date="2018-06" db="EMBL/GenBank/DDBJ databases">
        <title>Genomic Encyclopedia of Archaeal and Bacterial Type Strains, Phase II (KMG-II): from individual species to whole genera.</title>
        <authorList>
            <person name="Goeker M."/>
        </authorList>
    </citation>
    <scope>NUCLEOTIDE SEQUENCE [LARGE SCALE GENOMIC DNA]</scope>
    <source>
        <strain evidence="4 5">DSM 14825</strain>
    </source>
</reference>
<keyword evidence="1" id="KW-0472">Membrane</keyword>
<dbReference type="InterPro" id="IPR011250">
    <property type="entry name" value="OMP/PagP_B-barrel"/>
</dbReference>
<feature type="transmembrane region" description="Helical" evidence="1">
    <location>
        <begin position="173"/>
        <end position="192"/>
    </location>
</feature>
<protein>
    <submittedName>
        <fullName evidence="4">Outer membrane protein with beta-barrel domain</fullName>
    </submittedName>
</protein>
<dbReference type="OrthoDB" id="9773582at2"/>
<keyword evidence="1" id="KW-1133">Transmembrane helix</keyword>
<name>A0A327SCT5_9SPHI</name>
<sequence length="465" mass="51327">MLIPCISKLNLKFLFLLLFVLHTATANAQYTDSLLLTQPVNSFWKRNIIKKTTVPLILFGTTAFAWPHQETVREVRNRFIPDFHYRYDDYLQYAPAAAVVALNAFNVKGKHTPKRTFISYAFSMGIMGAMVNGIKSTSKVERPDGSSNNSFPSGHTATAFMNATMLDKEYGQYGYPLIGISGYAMATATALGRGLNNRHWITDVLAGAGVGIISTELGYFVTDQIMKNRGMNAPVKNNPVPISNNPGFVELHVGYAIATSKRLTGTAHENIFNKDGFSMGMEGAWFLNKNIGIGGEFAFTSFPLNSDHASLDPNILEISNGLYTQALGVKYLNIGPYFSLPLANNWFITAKLNAGISSGSNGNFILDIKPEYQKEFGTAELPYARYQPKTAGSWSVGVGIQKRIGRNTAIKAYTSYFASTHKFDIDVLNDIDNDGHLGYQRLPETQGKTRYNNITFGLGITAFIW</sequence>
<feature type="transmembrane region" description="Helical" evidence="1">
    <location>
        <begin position="204"/>
        <end position="222"/>
    </location>
</feature>
<dbReference type="RefSeq" id="WP_111635111.1">
    <property type="nucleotide sequence ID" value="NZ_QLLR01000022.1"/>
</dbReference>
<dbReference type="SUPFAM" id="SSF56925">
    <property type="entry name" value="OMPA-like"/>
    <property type="match status" value="1"/>
</dbReference>
<dbReference type="InterPro" id="IPR000326">
    <property type="entry name" value="PAP2/HPO"/>
</dbReference>
<proteinExistence type="predicted"/>
<dbReference type="SUPFAM" id="SSF48317">
    <property type="entry name" value="Acid phosphatase/Vanadium-dependent haloperoxidase"/>
    <property type="match status" value="1"/>
</dbReference>
<dbReference type="EMBL" id="QLLR01000022">
    <property type="protein sequence ID" value="RAJ26886.1"/>
    <property type="molecule type" value="Genomic_DNA"/>
</dbReference>
<evidence type="ECO:0000259" key="3">
    <source>
        <dbReference type="SMART" id="SM00014"/>
    </source>
</evidence>
<dbReference type="SMART" id="SM00014">
    <property type="entry name" value="acidPPc"/>
    <property type="match status" value="1"/>
</dbReference>
<keyword evidence="1" id="KW-0812">Transmembrane</keyword>
<dbReference type="CDD" id="cd03394">
    <property type="entry name" value="PAP2_like_5"/>
    <property type="match status" value="1"/>
</dbReference>
<feature type="domain" description="Phosphatidic acid phosphatase type 2/haloperoxidase" evidence="3">
    <location>
        <begin position="117"/>
        <end position="219"/>
    </location>
</feature>
<gene>
    <name evidence="4" type="ORF">LY11_03712</name>
</gene>
<feature type="transmembrane region" description="Helical" evidence="1">
    <location>
        <begin position="90"/>
        <end position="105"/>
    </location>
</feature>
<dbReference type="Gene3D" id="1.20.144.10">
    <property type="entry name" value="Phosphatidic acid phosphatase type 2/haloperoxidase"/>
    <property type="match status" value="1"/>
</dbReference>
<evidence type="ECO:0000256" key="2">
    <source>
        <dbReference type="SAM" id="SignalP"/>
    </source>
</evidence>
<dbReference type="Pfam" id="PF01569">
    <property type="entry name" value="PAP2"/>
    <property type="match status" value="1"/>
</dbReference>
<accession>A0A327SCT5</accession>
<evidence type="ECO:0000256" key="1">
    <source>
        <dbReference type="SAM" id="Phobius"/>
    </source>
</evidence>
<dbReference type="AlphaFoldDB" id="A0A327SCT5"/>
<feature type="chain" id="PRO_5016413111" evidence="2">
    <location>
        <begin position="29"/>
        <end position="465"/>
    </location>
</feature>
<evidence type="ECO:0000313" key="5">
    <source>
        <dbReference type="Proteomes" id="UP000249754"/>
    </source>
</evidence>
<evidence type="ECO:0000313" key="4">
    <source>
        <dbReference type="EMBL" id="RAJ26886.1"/>
    </source>
</evidence>
<keyword evidence="2" id="KW-0732">Signal</keyword>